<dbReference type="GO" id="GO:0005737">
    <property type="term" value="C:cytoplasm"/>
    <property type="evidence" value="ECO:0007669"/>
    <property type="project" value="TreeGrafter"/>
</dbReference>
<evidence type="ECO:0000256" key="1">
    <source>
        <dbReference type="ARBA" id="ARBA00011047"/>
    </source>
</evidence>
<evidence type="ECO:0000313" key="3">
    <source>
        <dbReference type="EMBL" id="GAW80600.1"/>
    </source>
</evidence>
<sequence>MINASNDTQNENSGNCQNGEEETMKKDYECVTIPLDDDIILLSSFIYMYLMNNFKQIQLLINSYKVKDSLLNYVKDKAQDLRNHLNDYNYMPYGTGEHGKIDKIDKLCEDEKFQKIQQIRLDAFLLLNTNEENVQYNHNLVKIVAYLYLHKSITEVHSSECTLISSKWAYDFSRIDTSRRAETTPVTPNNVEANQPRYPNQTNQLTIVLRNNSHITEKEKNDIIQHVLNIIRLHSISKEAKLEEKKKKIIFQNFHELCSFSPGKINGAQSDIHSDVQNGTQNDVLMAIQKRVKRVNDFLFDLYEPDFYNSSLQKCNLIQYKELYDQYHNIMIKSKNIKLNDKLVEYLLIDSIFLPRYVKKNTLKVVHPEDNEYSSFDSYSDGSSDTSVYSESDVPAGAPSYESPEMLPTDETGNTTMLRDSDVTYMNKLKKKQKKHSLDLNRKNKEEEEGEAEEDEAEEDEAEEDEAEEGEAEEDEAEEGEAEEDEAEEDEDDAEEEEEEDEDEQRKDQLEKRKRHVLFKSEEFRSQLEEIRLAIKSLNGSVFLRMNHKNLKKGSFVNNFSLEVNTLYDALLMLKSCTDVYKILKENKTSKKNNYLILSKYVNLNICFLFDAYIYNNTLVAVSQKYLNYFFHFLCTPDLIVEILHMIKHFFEKYFKNTFFQKHYILQLYLHNFKKTKQNKKILLINAKNWMYKNKHPVFTNEFMKNYLFTDVNPSSITMTTHTTCSNLDGLYKFDASSFRLESLETTKTNQEVHLMHVIRDHSVKKFTEKTHKKENIVIDNKCANDGKKQNGHPGTSKDEPNSDLYIYDGILYYCITKDESIYKKNSNLYPKDLNYIKEGEIDIDSLMKTIKMQNEKIQ</sequence>
<feature type="compositionally biased region" description="Basic and acidic residues" evidence="2">
    <location>
        <begin position="436"/>
        <end position="446"/>
    </location>
</feature>
<dbReference type="GO" id="GO:0003743">
    <property type="term" value="F:translation initiation factor activity"/>
    <property type="evidence" value="ECO:0007669"/>
    <property type="project" value="UniProtKB-KW"/>
</dbReference>
<dbReference type="RefSeq" id="XP_028543189.1">
    <property type="nucleotide sequence ID" value="XM_028687388.1"/>
</dbReference>
<keyword evidence="3" id="KW-0396">Initiation factor</keyword>
<feature type="compositionally biased region" description="Acidic residues" evidence="2">
    <location>
        <begin position="447"/>
        <end position="503"/>
    </location>
</feature>
<feature type="compositionally biased region" description="Polar residues" evidence="2">
    <location>
        <begin position="1"/>
        <end position="18"/>
    </location>
</feature>
<keyword evidence="3" id="KW-0648">Protein biosynthesis</keyword>
<feature type="region of interest" description="Disordered" evidence="2">
    <location>
        <begin position="1"/>
        <end position="20"/>
    </location>
</feature>
<accession>A0A1Y1JEB0</accession>
<dbReference type="OrthoDB" id="360540at2759"/>
<dbReference type="Pfam" id="PF07065">
    <property type="entry name" value="D123"/>
    <property type="match status" value="1"/>
</dbReference>
<dbReference type="Proteomes" id="UP000195521">
    <property type="component" value="Unassembled WGS sequence"/>
</dbReference>
<name>A0A1Y1JEB0_PLAGO</name>
<dbReference type="AlphaFoldDB" id="A0A1Y1JEB0"/>
<dbReference type="PANTHER" id="PTHR15323">
    <property type="entry name" value="D123 PROTEIN"/>
    <property type="match status" value="1"/>
</dbReference>
<comment type="caution">
    <text evidence="3">The sequence shown here is derived from an EMBL/GenBank/DDBJ whole genome shotgun (WGS) entry which is preliminary data.</text>
</comment>
<feature type="region of interest" description="Disordered" evidence="2">
    <location>
        <begin position="436"/>
        <end position="510"/>
    </location>
</feature>
<feature type="region of interest" description="Disordered" evidence="2">
    <location>
        <begin position="372"/>
        <end position="420"/>
    </location>
</feature>
<proteinExistence type="inferred from homology"/>
<dbReference type="OMA" id="LFDVYVY"/>
<dbReference type="PANTHER" id="PTHR15323:SF6">
    <property type="entry name" value="CELL DIVISION CYCLE PROTEIN 123 HOMOLOG"/>
    <property type="match status" value="1"/>
</dbReference>
<evidence type="ECO:0000313" key="4">
    <source>
        <dbReference type="Proteomes" id="UP000195521"/>
    </source>
</evidence>
<organism evidence="3 4">
    <name type="scientific">Plasmodium gonderi</name>
    <dbReference type="NCBI Taxonomy" id="77519"/>
    <lineage>
        <taxon>Eukaryota</taxon>
        <taxon>Sar</taxon>
        <taxon>Alveolata</taxon>
        <taxon>Apicomplexa</taxon>
        <taxon>Aconoidasida</taxon>
        <taxon>Haemosporida</taxon>
        <taxon>Plasmodiidae</taxon>
        <taxon>Plasmodium</taxon>
        <taxon>Plasmodium (Plasmodium)</taxon>
    </lineage>
</organism>
<evidence type="ECO:0000256" key="2">
    <source>
        <dbReference type="SAM" id="MobiDB-lite"/>
    </source>
</evidence>
<keyword evidence="4" id="KW-1185">Reference proteome</keyword>
<dbReference type="InterPro" id="IPR009772">
    <property type="entry name" value="CDC123"/>
</dbReference>
<comment type="similarity">
    <text evidence="1">Belongs to the CDC123 family.</text>
</comment>
<dbReference type="EMBL" id="BDQF01000009">
    <property type="protein sequence ID" value="GAW80600.1"/>
    <property type="molecule type" value="Genomic_DNA"/>
</dbReference>
<gene>
    <name evidence="3" type="ORF">PGO_081660</name>
</gene>
<protein>
    <submittedName>
        <fullName evidence="3">Regulator of initiation factor 2</fullName>
    </submittedName>
</protein>
<dbReference type="GeneID" id="39747315"/>
<feature type="compositionally biased region" description="Low complexity" evidence="2">
    <location>
        <begin position="373"/>
        <end position="393"/>
    </location>
</feature>
<reference evidence="4" key="1">
    <citation type="submission" date="2017-04" db="EMBL/GenBank/DDBJ databases">
        <title>Plasmodium gonderi genome.</title>
        <authorList>
            <person name="Arisue N."/>
            <person name="Honma H."/>
            <person name="Kawai S."/>
            <person name="Tougan T."/>
            <person name="Tanabe K."/>
            <person name="Horii T."/>
        </authorList>
    </citation>
    <scope>NUCLEOTIDE SEQUENCE [LARGE SCALE GENOMIC DNA]</scope>
    <source>
        <strain evidence="4">ATCC 30045</strain>
    </source>
</reference>